<feature type="domain" description="Purple acid phosphatase C-terminal" evidence="4">
    <location>
        <begin position="198"/>
        <end position="259"/>
    </location>
</feature>
<evidence type="ECO:0000256" key="2">
    <source>
        <dbReference type="ARBA" id="ARBA00022777"/>
    </source>
</evidence>
<dbReference type="InterPro" id="IPR029052">
    <property type="entry name" value="Metallo-depent_PP-like"/>
</dbReference>
<dbReference type="PANTHER" id="PTHR45867:SF3">
    <property type="entry name" value="ACID PHOSPHATASE TYPE 7"/>
    <property type="match status" value="1"/>
</dbReference>
<evidence type="ECO:0000256" key="1">
    <source>
        <dbReference type="ARBA" id="ARBA00022679"/>
    </source>
</evidence>
<dbReference type="Pfam" id="PF14008">
    <property type="entry name" value="Metallophos_C"/>
    <property type="match status" value="1"/>
</dbReference>
<keyword evidence="1" id="KW-0808">Transferase</keyword>
<dbReference type="InterPro" id="IPR012893">
    <property type="entry name" value="HipA-like_C"/>
</dbReference>
<dbReference type="PANTHER" id="PTHR45867">
    <property type="entry name" value="PURPLE ACID PHOSPHATASE"/>
    <property type="match status" value="1"/>
</dbReference>
<keyword evidence="6" id="KW-1185">Reference proteome</keyword>
<accession>A0A814BJ58</accession>
<evidence type="ECO:0000313" key="5">
    <source>
        <dbReference type="EMBL" id="CAF0929057.1"/>
    </source>
</evidence>
<protein>
    <recommendedName>
        <fullName evidence="7">HipA-like C-terminal domain-containing protein</fullName>
    </recommendedName>
</protein>
<sequence>MGHFMRNSRLCKHEDLLKLFKRILACILIGNTDAHLKNFAMFHNHDGSLSLTPMYDIVASSFYPQLNTLALTMNGKKDAIINNLKPKQIVEFALNPKGFGLNAELLIEIIDEFNIYKQQAYYFLKSENTNENVQKRIITMGHRPMYCTNADNDDCTKFDDRVRNGMPYVKTFGLEELFYKFCVDGKFFKEKPYTNPKAPNHIVTESAGCKENHDSFGPQKDFCAFRANDYGYTRMQAFNNTHLYFELVSDDKDGQVIDKFWIIKESHSYN</sequence>
<reference evidence="5" key="1">
    <citation type="submission" date="2021-02" db="EMBL/GenBank/DDBJ databases">
        <authorList>
            <person name="Nowell W R."/>
        </authorList>
    </citation>
    <scope>NUCLEOTIDE SEQUENCE</scope>
    <source>
        <strain evidence="5">Ploen Becks lab</strain>
    </source>
</reference>
<dbReference type="OrthoDB" id="45007at2759"/>
<proteinExistence type="predicted"/>
<evidence type="ECO:0000313" key="6">
    <source>
        <dbReference type="Proteomes" id="UP000663879"/>
    </source>
</evidence>
<dbReference type="AlphaFoldDB" id="A0A814BJ58"/>
<comment type="caution">
    <text evidence="5">The sequence shown here is derived from an EMBL/GenBank/DDBJ whole genome shotgun (WGS) entry which is preliminary data.</text>
</comment>
<dbReference type="SUPFAM" id="SSF56300">
    <property type="entry name" value="Metallo-dependent phosphatases"/>
    <property type="match status" value="1"/>
</dbReference>
<dbReference type="InterPro" id="IPR025733">
    <property type="entry name" value="PAPs_C"/>
</dbReference>
<gene>
    <name evidence="5" type="ORF">OXX778_LOCUS12802</name>
</gene>
<evidence type="ECO:0000259" key="4">
    <source>
        <dbReference type="Pfam" id="PF14008"/>
    </source>
</evidence>
<dbReference type="Gene3D" id="3.60.21.10">
    <property type="match status" value="1"/>
</dbReference>
<evidence type="ECO:0008006" key="7">
    <source>
        <dbReference type="Google" id="ProtNLM"/>
    </source>
</evidence>
<dbReference type="Pfam" id="PF07804">
    <property type="entry name" value="HipA_C"/>
    <property type="match status" value="1"/>
</dbReference>
<evidence type="ECO:0000259" key="3">
    <source>
        <dbReference type="Pfam" id="PF07804"/>
    </source>
</evidence>
<dbReference type="EMBL" id="CAJNOC010002366">
    <property type="protein sequence ID" value="CAF0929057.1"/>
    <property type="molecule type" value="Genomic_DNA"/>
</dbReference>
<name>A0A814BJ58_9BILA</name>
<dbReference type="GO" id="GO:0016301">
    <property type="term" value="F:kinase activity"/>
    <property type="evidence" value="ECO:0007669"/>
    <property type="project" value="UniProtKB-KW"/>
</dbReference>
<feature type="domain" description="HipA-like C-terminal" evidence="3">
    <location>
        <begin position="6"/>
        <end position="113"/>
    </location>
</feature>
<organism evidence="5 6">
    <name type="scientific">Brachionus calyciflorus</name>
    <dbReference type="NCBI Taxonomy" id="104777"/>
    <lineage>
        <taxon>Eukaryota</taxon>
        <taxon>Metazoa</taxon>
        <taxon>Spiralia</taxon>
        <taxon>Gnathifera</taxon>
        <taxon>Rotifera</taxon>
        <taxon>Eurotatoria</taxon>
        <taxon>Monogononta</taxon>
        <taxon>Pseudotrocha</taxon>
        <taxon>Ploima</taxon>
        <taxon>Brachionidae</taxon>
        <taxon>Brachionus</taxon>
    </lineage>
</organism>
<dbReference type="Proteomes" id="UP000663879">
    <property type="component" value="Unassembled WGS sequence"/>
</dbReference>
<keyword evidence="2" id="KW-0418">Kinase</keyword>